<proteinExistence type="predicted"/>
<evidence type="ECO:0000313" key="2">
    <source>
        <dbReference type="Proteomes" id="UP000032309"/>
    </source>
</evidence>
<evidence type="ECO:0008006" key="3">
    <source>
        <dbReference type="Google" id="ProtNLM"/>
    </source>
</evidence>
<dbReference type="Proteomes" id="UP000032309">
    <property type="component" value="Unassembled WGS sequence"/>
</dbReference>
<comment type="caution">
    <text evidence="1">The sequence shown here is derived from an EMBL/GenBank/DDBJ whole genome shotgun (WGS) entry which is preliminary data.</text>
</comment>
<sequence length="354" mass="41211">MVDTSVTIRPYRQGDEKAINNLFNNVFHKSRTLEEWNWKFRDNPASKDPEGWIVVAEKNGMIIGQYASLATEIVYGNRMVKSAQPVDTMIDPSAKVGINLIGKLYDRHAKYLNGIALFGFGFPNEAAYMVGKRFLGYKDLGEMVQLFKRLSLKNALKRNIAWCPDWTINLFHHFSKAFYRFEIFMRGLDKGAVVKAVDAFDERINTFWNSIKERYKIMTVRNMSYLNWRYRDKQYRIFIGENGEEVTGYAVAKIENYKDVRVGYIMDIFSRNDKIAPLVAGCLKFFLKQGVDYVLCGLLRQDPLSMYLKRIGFREHQEIRPIRVVVTPLASEVDTEYLLNQKNWHLTYGDTDGF</sequence>
<keyword evidence="2" id="KW-1185">Reference proteome</keyword>
<evidence type="ECO:0000313" key="1">
    <source>
        <dbReference type="EMBL" id="GAN33069.1"/>
    </source>
</evidence>
<gene>
    <name evidence="1" type="ORF">BROSI_A1586</name>
</gene>
<name>A0ABQ0JWB9_9BACT</name>
<accession>A0ABQ0JWB9</accession>
<dbReference type="Pfam" id="PF13527">
    <property type="entry name" value="Acetyltransf_9"/>
    <property type="match status" value="1"/>
</dbReference>
<protein>
    <recommendedName>
        <fullName evidence="3">N-acetyltransferase domain-containing protein</fullName>
    </recommendedName>
</protein>
<dbReference type="RefSeq" id="WP_052563131.1">
    <property type="nucleotide sequence ID" value="NZ_BAFN01000001.1"/>
</dbReference>
<dbReference type="SUPFAM" id="SSF55729">
    <property type="entry name" value="Acyl-CoA N-acyltransferases (Nat)"/>
    <property type="match status" value="1"/>
</dbReference>
<dbReference type="InterPro" id="IPR016181">
    <property type="entry name" value="Acyl_CoA_acyltransferase"/>
</dbReference>
<dbReference type="Gene3D" id="3.40.630.30">
    <property type="match status" value="2"/>
</dbReference>
<dbReference type="EMBL" id="BAFN01000001">
    <property type="protein sequence ID" value="GAN33069.1"/>
    <property type="molecule type" value="Genomic_DNA"/>
</dbReference>
<organism evidence="1 2">
    <name type="scientific">Candidatus Brocadia sinica JPN1</name>
    <dbReference type="NCBI Taxonomy" id="1197129"/>
    <lineage>
        <taxon>Bacteria</taxon>
        <taxon>Pseudomonadati</taxon>
        <taxon>Planctomycetota</taxon>
        <taxon>Candidatus Brocadiia</taxon>
        <taxon>Candidatus Brocadiales</taxon>
        <taxon>Candidatus Brocadiaceae</taxon>
        <taxon>Candidatus Brocadia</taxon>
    </lineage>
</organism>
<reference evidence="2" key="1">
    <citation type="journal article" date="2015" name="Genome Announc.">
        <title>Draft Genome Sequence of an Anaerobic Ammonium-Oxidizing Bacterium, "Candidatus Brocadia sinica".</title>
        <authorList>
            <person name="Oshiki M."/>
            <person name="Shinyako-Hata K."/>
            <person name="Satoh H."/>
            <person name="Okabe S."/>
        </authorList>
    </citation>
    <scope>NUCLEOTIDE SEQUENCE [LARGE SCALE GENOMIC DNA]</scope>
    <source>
        <strain evidence="2">JPN1</strain>
    </source>
</reference>